<dbReference type="AlphaFoldDB" id="A0AAE3R1W8"/>
<dbReference type="Gene3D" id="2.40.50.1020">
    <property type="entry name" value="LytTr DNA-binding domain"/>
    <property type="match status" value="1"/>
</dbReference>
<dbReference type="PROSITE" id="PS50930">
    <property type="entry name" value="HTH_LYTTR"/>
    <property type="match status" value="1"/>
</dbReference>
<feature type="transmembrane region" description="Helical" evidence="1">
    <location>
        <begin position="36"/>
        <end position="58"/>
    </location>
</feature>
<reference evidence="3" key="1">
    <citation type="submission" date="2023-05" db="EMBL/GenBank/DDBJ databases">
        <authorList>
            <person name="Zhang X."/>
        </authorList>
    </citation>
    <scope>NUCLEOTIDE SEQUENCE</scope>
    <source>
        <strain evidence="3">BD1B2-1</strain>
    </source>
</reference>
<dbReference type="GO" id="GO:0000156">
    <property type="term" value="F:phosphorelay response regulator activity"/>
    <property type="evidence" value="ECO:0007669"/>
    <property type="project" value="InterPro"/>
</dbReference>
<dbReference type="InterPro" id="IPR007492">
    <property type="entry name" value="LytTR_DNA-bd_dom"/>
</dbReference>
<feature type="transmembrane region" description="Helical" evidence="1">
    <location>
        <begin position="120"/>
        <end position="139"/>
    </location>
</feature>
<keyword evidence="3" id="KW-0238">DNA-binding</keyword>
<evidence type="ECO:0000313" key="3">
    <source>
        <dbReference type="EMBL" id="MDJ1500089.1"/>
    </source>
</evidence>
<dbReference type="Proteomes" id="UP001232063">
    <property type="component" value="Unassembled WGS sequence"/>
</dbReference>
<evidence type="ECO:0000259" key="2">
    <source>
        <dbReference type="PROSITE" id="PS50930"/>
    </source>
</evidence>
<keyword evidence="4" id="KW-1185">Reference proteome</keyword>
<dbReference type="InterPro" id="IPR046947">
    <property type="entry name" value="LytR-like"/>
</dbReference>
<organism evidence="3 4">
    <name type="scientific">Xanthocytophaga agilis</name>
    <dbReference type="NCBI Taxonomy" id="3048010"/>
    <lineage>
        <taxon>Bacteria</taxon>
        <taxon>Pseudomonadati</taxon>
        <taxon>Bacteroidota</taxon>
        <taxon>Cytophagia</taxon>
        <taxon>Cytophagales</taxon>
        <taxon>Rhodocytophagaceae</taxon>
        <taxon>Xanthocytophaga</taxon>
    </lineage>
</organism>
<dbReference type="Pfam" id="PF04397">
    <property type="entry name" value="LytTR"/>
    <property type="match status" value="1"/>
</dbReference>
<feature type="transmembrane region" description="Helical" evidence="1">
    <location>
        <begin position="79"/>
        <end position="100"/>
    </location>
</feature>
<name>A0AAE3R1W8_9BACT</name>
<gene>
    <name evidence="3" type="ORF">QNI22_05510</name>
</gene>
<protein>
    <submittedName>
        <fullName evidence="3">LytTR family DNA-binding domain-containing protein</fullName>
    </submittedName>
</protein>
<evidence type="ECO:0000313" key="4">
    <source>
        <dbReference type="Proteomes" id="UP001232063"/>
    </source>
</evidence>
<feature type="transmembrane region" description="Helical" evidence="1">
    <location>
        <begin position="12"/>
        <end position="30"/>
    </location>
</feature>
<comment type="caution">
    <text evidence="3">The sequence shown here is derived from an EMBL/GenBank/DDBJ whole genome shotgun (WGS) entry which is preliminary data.</text>
</comment>
<feature type="domain" description="HTH LytTR-type" evidence="2">
    <location>
        <begin position="163"/>
        <end position="271"/>
    </location>
</feature>
<evidence type="ECO:0000256" key="1">
    <source>
        <dbReference type="SAM" id="Phobius"/>
    </source>
</evidence>
<accession>A0AAE3R1W8</accession>
<keyword evidence="1" id="KW-0472">Membrane</keyword>
<keyword evidence="1" id="KW-0812">Transmembrane</keyword>
<dbReference type="PANTHER" id="PTHR37299">
    <property type="entry name" value="TRANSCRIPTIONAL REGULATOR-RELATED"/>
    <property type="match status" value="1"/>
</dbReference>
<proteinExistence type="predicted"/>
<dbReference type="EMBL" id="JASJOU010000001">
    <property type="protein sequence ID" value="MDJ1500089.1"/>
    <property type="molecule type" value="Genomic_DNA"/>
</dbReference>
<dbReference type="SMART" id="SM00850">
    <property type="entry name" value="LytTR"/>
    <property type="match status" value="1"/>
</dbReference>
<dbReference type="GO" id="GO:0003677">
    <property type="term" value="F:DNA binding"/>
    <property type="evidence" value="ECO:0007669"/>
    <property type="project" value="UniProtKB-KW"/>
</dbReference>
<dbReference type="PANTHER" id="PTHR37299:SF4">
    <property type="entry name" value="TRANSCRIPTIONAL REGULATOR"/>
    <property type="match status" value="1"/>
</dbReference>
<sequence>MSSQTTITYHDKWLFMWVVPIANLINYYLTYKNIQLDTFFLLTFLIDTAEGYLALIIFRKIILYLDQKFPYHSNISLRLIIQGCVTAVAFLGTIISLTVIINFSATDKPIPLKFFTHDVFIFLIWVLVLNGIYISLYFYQSANNTNIPVSQEESEPKAVMDKLEVKLGKQVIFLDLKTILCFYVEEETVFVKTEDKRYVVDTSLDKLEELLSPELFFRANRQIILNRNLVAGITKAENGKLIVQLTESRGLPDQITISRTKAPAFKKWVQAAVPHLTT</sequence>
<dbReference type="RefSeq" id="WP_314509615.1">
    <property type="nucleotide sequence ID" value="NZ_JASJOU010000001.1"/>
</dbReference>
<keyword evidence="1" id="KW-1133">Transmembrane helix</keyword>